<gene>
    <name evidence="1" type="ORF">H6H03_08640</name>
</gene>
<name>A0ABR8K6S4_9NOSO</name>
<keyword evidence="2" id="KW-1185">Reference proteome</keyword>
<dbReference type="Proteomes" id="UP000637383">
    <property type="component" value="Unassembled WGS sequence"/>
</dbReference>
<reference evidence="1 2" key="1">
    <citation type="journal article" date="2020" name="ISME J.">
        <title>Comparative genomics reveals insights into cyanobacterial evolution and habitat adaptation.</title>
        <authorList>
            <person name="Chen M.Y."/>
            <person name="Teng W.K."/>
            <person name="Zhao L."/>
            <person name="Hu C.X."/>
            <person name="Zhou Y.K."/>
            <person name="Han B.P."/>
            <person name="Song L.R."/>
            <person name="Shu W.S."/>
        </authorList>
    </citation>
    <scope>NUCLEOTIDE SEQUENCE [LARGE SCALE GENOMIC DNA]</scope>
    <source>
        <strain evidence="1 2">FACHB-159</strain>
    </source>
</reference>
<accession>A0ABR8K6S4</accession>
<evidence type="ECO:0000313" key="1">
    <source>
        <dbReference type="EMBL" id="MBD2733980.1"/>
    </source>
</evidence>
<proteinExistence type="predicted"/>
<sequence>MQQKFALTLEEKQKIFHTQLVKYGVEYEKARKASEILAREKPDEVLTQEEIQLTKEACNHWSAQRKRIKQLMSLLNSDHSATLQSPDEIG</sequence>
<evidence type="ECO:0000313" key="2">
    <source>
        <dbReference type="Proteomes" id="UP000637383"/>
    </source>
</evidence>
<dbReference type="RefSeq" id="WP_190954702.1">
    <property type="nucleotide sequence ID" value="NZ_JACJTU010000006.1"/>
</dbReference>
<comment type="caution">
    <text evidence="1">The sequence shown here is derived from an EMBL/GenBank/DDBJ whole genome shotgun (WGS) entry which is preliminary data.</text>
</comment>
<protein>
    <submittedName>
        <fullName evidence="1">Uncharacterized protein</fullName>
    </submittedName>
</protein>
<organism evidence="1 2">
    <name type="scientific">Nostoc paludosum FACHB-159</name>
    <dbReference type="NCBI Taxonomy" id="2692908"/>
    <lineage>
        <taxon>Bacteria</taxon>
        <taxon>Bacillati</taxon>
        <taxon>Cyanobacteriota</taxon>
        <taxon>Cyanophyceae</taxon>
        <taxon>Nostocales</taxon>
        <taxon>Nostocaceae</taxon>
        <taxon>Nostoc</taxon>
    </lineage>
</organism>
<dbReference type="EMBL" id="JACJTU010000006">
    <property type="protein sequence ID" value="MBD2733980.1"/>
    <property type="molecule type" value="Genomic_DNA"/>
</dbReference>